<proteinExistence type="predicted"/>
<dbReference type="GO" id="GO:0003677">
    <property type="term" value="F:DNA binding"/>
    <property type="evidence" value="ECO:0007669"/>
    <property type="project" value="InterPro"/>
</dbReference>
<dbReference type="InterPro" id="IPR036388">
    <property type="entry name" value="WH-like_DNA-bd_sf"/>
</dbReference>
<keyword evidence="3" id="KW-1185">Reference proteome</keyword>
<dbReference type="GO" id="GO:0006355">
    <property type="term" value="P:regulation of DNA-templated transcription"/>
    <property type="evidence" value="ECO:0007669"/>
    <property type="project" value="InterPro"/>
</dbReference>
<dbReference type="Gene3D" id="1.10.10.10">
    <property type="entry name" value="Winged helix-like DNA-binding domain superfamily/Winged helix DNA-binding domain"/>
    <property type="match status" value="1"/>
</dbReference>
<protein>
    <submittedName>
        <fullName evidence="2">Regulatory LuxR family protein</fullName>
    </submittedName>
</protein>
<evidence type="ECO:0000313" key="3">
    <source>
        <dbReference type="Proteomes" id="UP000295087"/>
    </source>
</evidence>
<dbReference type="AlphaFoldDB" id="A0A4R6PJ80"/>
<dbReference type="EMBL" id="SNXK01000004">
    <property type="protein sequence ID" value="TDP37663.1"/>
    <property type="molecule type" value="Genomic_DNA"/>
</dbReference>
<name>A0A4R6PJ80_NOCIG</name>
<accession>A0A4R6PJ80</accession>
<dbReference type="SUPFAM" id="SSF46894">
    <property type="entry name" value="C-terminal effector domain of the bipartite response regulators"/>
    <property type="match status" value="1"/>
</dbReference>
<evidence type="ECO:0000259" key="1">
    <source>
        <dbReference type="SMART" id="SM00421"/>
    </source>
</evidence>
<comment type="caution">
    <text evidence="2">The sequence shown here is derived from an EMBL/GenBank/DDBJ whole genome shotgun (WGS) entry which is preliminary data.</text>
</comment>
<feature type="domain" description="HTH luxR-type" evidence="1">
    <location>
        <begin position="188"/>
        <end position="245"/>
    </location>
</feature>
<dbReference type="InterPro" id="IPR016032">
    <property type="entry name" value="Sig_transdc_resp-reg_C-effctor"/>
</dbReference>
<dbReference type="Proteomes" id="UP000295087">
    <property type="component" value="Unassembled WGS sequence"/>
</dbReference>
<evidence type="ECO:0000313" key="2">
    <source>
        <dbReference type="EMBL" id="TDP37663.1"/>
    </source>
</evidence>
<dbReference type="SMART" id="SM00421">
    <property type="entry name" value="HTH_LUXR"/>
    <property type="match status" value="1"/>
</dbReference>
<dbReference type="InterPro" id="IPR000792">
    <property type="entry name" value="Tscrpt_reg_LuxR_C"/>
</dbReference>
<organism evidence="2 3">
    <name type="scientific">Nocardia ignorata</name>
    <dbReference type="NCBI Taxonomy" id="145285"/>
    <lineage>
        <taxon>Bacteria</taxon>
        <taxon>Bacillati</taxon>
        <taxon>Actinomycetota</taxon>
        <taxon>Actinomycetes</taxon>
        <taxon>Mycobacteriales</taxon>
        <taxon>Nocardiaceae</taxon>
        <taxon>Nocardia</taxon>
    </lineage>
</organism>
<reference evidence="2 3" key="1">
    <citation type="submission" date="2019-03" db="EMBL/GenBank/DDBJ databases">
        <title>Genomic Encyclopedia of Type Strains, Phase IV (KMG-IV): sequencing the most valuable type-strain genomes for metagenomic binning, comparative biology and taxonomic classification.</title>
        <authorList>
            <person name="Goeker M."/>
        </authorList>
    </citation>
    <scope>NUCLEOTIDE SEQUENCE [LARGE SCALE GENOMIC DNA]</scope>
    <source>
        <strain evidence="2 3">DSM 44496</strain>
    </source>
</reference>
<sequence>MPVGKAGAAVDADIVDQVDRPKLALDRAITGPNDPVAKIDGIAQLIPGGEWSTDLQRRLKSVQREIVLAVSDPIRMERRYPTAELLVRDMLTVGKRVRILVSPKYADSRGERALRAGCPLIDRIRVTYTDFHNAMIVDRREAVVWASADGAPRAYLFTGKVLPGSIGKFVTRAWSVGLPLRNHMELRRKDFDSTAITVMRYLNAGVTDEVAARQLSVSPRTYRRHVADIMARLDTTTRFQLGARAVELGLLH</sequence>
<gene>
    <name evidence="2" type="ORF">DFR75_10413</name>
</gene>